<protein>
    <recommendedName>
        <fullName evidence="4">Secreted protein</fullName>
    </recommendedName>
</protein>
<accession>A0A317W6A8</accession>
<organism evidence="2 3">
    <name type="scientific">Aspergillus heteromorphus CBS 117.55</name>
    <dbReference type="NCBI Taxonomy" id="1448321"/>
    <lineage>
        <taxon>Eukaryota</taxon>
        <taxon>Fungi</taxon>
        <taxon>Dikarya</taxon>
        <taxon>Ascomycota</taxon>
        <taxon>Pezizomycotina</taxon>
        <taxon>Eurotiomycetes</taxon>
        <taxon>Eurotiomycetidae</taxon>
        <taxon>Eurotiales</taxon>
        <taxon>Aspergillaceae</taxon>
        <taxon>Aspergillus</taxon>
        <taxon>Aspergillus subgen. Circumdati</taxon>
    </lineage>
</organism>
<dbReference type="AlphaFoldDB" id="A0A317W6A8"/>
<dbReference type="Proteomes" id="UP000247233">
    <property type="component" value="Unassembled WGS sequence"/>
</dbReference>
<evidence type="ECO:0000313" key="3">
    <source>
        <dbReference type="Proteomes" id="UP000247233"/>
    </source>
</evidence>
<sequence length="56" mass="5823">MGSVVVVTAAAVVVVVVVVARGENHLPTPSLPSPRPFGLSDEDEAWDGIGLDWGPR</sequence>
<dbReference type="VEuPathDB" id="FungiDB:BO70DRAFT_362061"/>
<gene>
    <name evidence="2" type="ORF">BO70DRAFT_362061</name>
</gene>
<evidence type="ECO:0008006" key="4">
    <source>
        <dbReference type="Google" id="ProtNLM"/>
    </source>
</evidence>
<dbReference type="RefSeq" id="XP_025399411.1">
    <property type="nucleotide sequence ID" value="XM_025543198.1"/>
</dbReference>
<proteinExistence type="predicted"/>
<feature type="chain" id="PRO_5016316862" description="Secreted protein" evidence="1">
    <location>
        <begin position="23"/>
        <end position="56"/>
    </location>
</feature>
<feature type="signal peptide" evidence="1">
    <location>
        <begin position="1"/>
        <end position="22"/>
    </location>
</feature>
<comment type="caution">
    <text evidence="2">The sequence shown here is derived from an EMBL/GenBank/DDBJ whole genome shotgun (WGS) entry which is preliminary data.</text>
</comment>
<evidence type="ECO:0000313" key="2">
    <source>
        <dbReference type="EMBL" id="PWY82146.1"/>
    </source>
</evidence>
<keyword evidence="1" id="KW-0732">Signal</keyword>
<evidence type="ECO:0000256" key="1">
    <source>
        <dbReference type="SAM" id="SignalP"/>
    </source>
</evidence>
<dbReference type="GeneID" id="37065435"/>
<name>A0A317W6A8_9EURO</name>
<keyword evidence="3" id="KW-1185">Reference proteome</keyword>
<reference evidence="2 3" key="1">
    <citation type="submission" date="2016-12" db="EMBL/GenBank/DDBJ databases">
        <title>The genomes of Aspergillus section Nigri reveals drivers in fungal speciation.</title>
        <authorList>
            <consortium name="DOE Joint Genome Institute"/>
            <person name="Vesth T.C."/>
            <person name="Nybo J."/>
            <person name="Theobald S."/>
            <person name="Brandl J."/>
            <person name="Frisvad J.C."/>
            <person name="Nielsen K.F."/>
            <person name="Lyhne E.K."/>
            <person name="Kogle M.E."/>
            <person name="Kuo A."/>
            <person name="Riley R."/>
            <person name="Clum A."/>
            <person name="Nolan M."/>
            <person name="Lipzen A."/>
            <person name="Salamov A."/>
            <person name="Henrissat B."/>
            <person name="Wiebenga A."/>
            <person name="De Vries R.P."/>
            <person name="Grigoriev I.V."/>
            <person name="Mortensen U.H."/>
            <person name="Andersen M.R."/>
            <person name="Baker S.E."/>
        </authorList>
    </citation>
    <scope>NUCLEOTIDE SEQUENCE [LARGE SCALE GENOMIC DNA]</scope>
    <source>
        <strain evidence="2 3">CBS 117.55</strain>
    </source>
</reference>
<dbReference type="EMBL" id="MSFL01000012">
    <property type="protein sequence ID" value="PWY82146.1"/>
    <property type="molecule type" value="Genomic_DNA"/>
</dbReference>